<organism evidence="1 2">
    <name type="scientific">Phaseolus angularis</name>
    <name type="common">Azuki bean</name>
    <name type="synonym">Vigna angularis</name>
    <dbReference type="NCBI Taxonomy" id="3914"/>
    <lineage>
        <taxon>Eukaryota</taxon>
        <taxon>Viridiplantae</taxon>
        <taxon>Streptophyta</taxon>
        <taxon>Embryophyta</taxon>
        <taxon>Tracheophyta</taxon>
        <taxon>Spermatophyta</taxon>
        <taxon>Magnoliopsida</taxon>
        <taxon>eudicotyledons</taxon>
        <taxon>Gunneridae</taxon>
        <taxon>Pentapetalae</taxon>
        <taxon>rosids</taxon>
        <taxon>fabids</taxon>
        <taxon>Fabales</taxon>
        <taxon>Fabaceae</taxon>
        <taxon>Papilionoideae</taxon>
        <taxon>50 kb inversion clade</taxon>
        <taxon>NPAAA clade</taxon>
        <taxon>indigoferoid/millettioid clade</taxon>
        <taxon>Phaseoleae</taxon>
        <taxon>Vigna</taxon>
    </lineage>
</organism>
<dbReference type="EMBL" id="CM003377">
    <property type="protein sequence ID" value="KOM47489.1"/>
    <property type="molecule type" value="Genomic_DNA"/>
</dbReference>
<accession>A0A0L9UY81</accession>
<sequence>MTSSGSGPTGGGGRFVNQMPDVTSRRVNEIPVTVKRIAAQQRQKLNDTPHVLSRSGYALLGKKMRKHRAEELGLESPDLAPPPARHELLKAARTKSNGQLIRLSRPCVVCLCCTVGCLLDGTESSINHHAASPFSLPMSAAYAAFLCCHYHARLLYWNVALFFLPASVQSYWTVIQGCCCHASRNSRDTLPSSSLRRKIYQAKDKKPRACFPKEVPKPNVEWEKILHILLKGRELLHLTWSPFSLLIDGMQAVILISSPKWLLLDA</sequence>
<evidence type="ECO:0000313" key="1">
    <source>
        <dbReference type="EMBL" id="KOM47489.1"/>
    </source>
</evidence>
<dbReference type="AlphaFoldDB" id="A0A0L9UY81"/>
<dbReference type="Proteomes" id="UP000053144">
    <property type="component" value="Chromosome 7"/>
</dbReference>
<proteinExistence type="predicted"/>
<protein>
    <submittedName>
        <fullName evidence="1">Uncharacterized protein</fullName>
    </submittedName>
</protein>
<name>A0A0L9UY81_PHAAN</name>
<dbReference type="Gramene" id="KOM47489">
    <property type="protein sequence ID" value="KOM47489"/>
    <property type="gene ID" value="LR48_Vigan07g119300"/>
</dbReference>
<evidence type="ECO:0000313" key="2">
    <source>
        <dbReference type="Proteomes" id="UP000053144"/>
    </source>
</evidence>
<gene>
    <name evidence="1" type="ORF">LR48_Vigan07g119300</name>
</gene>
<reference evidence="2" key="1">
    <citation type="journal article" date="2015" name="Proc. Natl. Acad. Sci. U.S.A.">
        <title>Genome sequencing of adzuki bean (Vigna angularis) provides insight into high starch and low fat accumulation and domestication.</title>
        <authorList>
            <person name="Yang K."/>
            <person name="Tian Z."/>
            <person name="Chen C."/>
            <person name="Luo L."/>
            <person name="Zhao B."/>
            <person name="Wang Z."/>
            <person name="Yu L."/>
            <person name="Li Y."/>
            <person name="Sun Y."/>
            <person name="Li W."/>
            <person name="Chen Y."/>
            <person name="Li Y."/>
            <person name="Zhang Y."/>
            <person name="Ai D."/>
            <person name="Zhao J."/>
            <person name="Shang C."/>
            <person name="Ma Y."/>
            <person name="Wu B."/>
            <person name="Wang M."/>
            <person name="Gao L."/>
            <person name="Sun D."/>
            <person name="Zhang P."/>
            <person name="Guo F."/>
            <person name="Wang W."/>
            <person name="Li Y."/>
            <person name="Wang J."/>
            <person name="Varshney R.K."/>
            <person name="Wang J."/>
            <person name="Ling H.Q."/>
            <person name="Wan P."/>
        </authorList>
    </citation>
    <scope>NUCLEOTIDE SEQUENCE</scope>
    <source>
        <strain evidence="2">cv. Jingnong 6</strain>
    </source>
</reference>